<protein>
    <recommendedName>
        <fullName evidence="3">Coat protein</fullName>
    </recommendedName>
</protein>
<dbReference type="Gene3D" id="2.40.30.240">
    <property type="match status" value="1"/>
</dbReference>
<organism evidence="1 2">
    <name type="scientific">Sphingobium xenophagum</name>
    <dbReference type="NCBI Taxonomy" id="121428"/>
    <lineage>
        <taxon>Bacteria</taxon>
        <taxon>Pseudomonadati</taxon>
        <taxon>Pseudomonadota</taxon>
        <taxon>Alphaproteobacteria</taxon>
        <taxon>Sphingomonadales</taxon>
        <taxon>Sphingomonadaceae</taxon>
        <taxon>Sphingobium</taxon>
    </lineage>
</organism>
<dbReference type="RefSeq" id="WP_095687143.1">
    <property type="nucleotide sequence ID" value="NZ_CP022745.1"/>
</dbReference>
<evidence type="ECO:0000313" key="2">
    <source>
        <dbReference type="Proteomes" id="UP000217141"/>
    </source>
</evidence>
<dbReference type="InterPro" id="IPR024659">
    <property type="entry name" value="Phage_coat_Gp5"/>
</dbReference>
<name>A0A249MVH1_SPHXE</name>
<sequence>MATNFSREEKIIFDEMIEGFEDSLVIAKEVTKFTPPGAQDMMRYGDKVWLPVPMIGSSYDGFDQTSNFDGLTETSVPVTVGFHKSSPKTLSSKNLRNEWALRQYADAAKQKLSSDINSALFDTAALGSVFIKRTTAPTGFDDVAVADTTFSRIGVTNNDRSLFLAASAYNSMASALAKPQTSGLTKTSTAYEKGYVGPISGFDTFKNDTAKTLAAATGGSTTVNGAGQYWEPKATSTGATGETENVDNRSQNLTISATTYANVKVGDAFTIAGVNSVNMITKQDTGQLQTFRVIGKPSAGVVTLWPPIISNGGSTIAGKELQNVTATPANGAAITWLNTTTAEQNPFFVRGAILLIPGSFAVDPEDGWNVMRATTSLGIGITYARQGNINDLSVKMRWDIDFGTANIQPQMTGNIMFGQA</sequence>
<dbReference type="AlphaFoldDB" id="A0A249MVH1"/>
<evidence type="ECO:0000313" key="1">
    <source>
        <dbReference type="EMBL" id="ASY45361.1"/>
    </source>
</evidence>
<dbReference type="KEGG" id="shyd:CJD35_13655"/>
<dbReference type="EMBL" id="CP022745">
    <property type="protein sequence ID" value="ASY45361.1"/>
    <property type="molecule type" value="Genomic_DNA"/>
</dbReference>
<dbReference type="Pfam" id="PF11651">
    <property type="entry name" value="P22_CoatProtein"/>
    <property type="match status" value="1"/>
</dbReference>
<reference evidence="1 2" key="1">
    <citation type="submission" date="2017-08" db="EMBL/GenBank/DDBJ databases">
        <title>Whole Genome Sequence of Sphingobium hydrophobicum C1: Insights into Adaption to the Electronic-waste Contaminated Sediment.</title>
        <authorList>
            <person name="Song D."/>
            <person name="Chen X."/>
            <person name="Xu M."/>
        </authorList>
    </citation>
    <scope>NUCLEOTIDE SEQUENCE [LARGE SCALE GENOMIC DNA]</scope>
    <source>
        <strain evidence="1 2">C1</strain>
    </source>
</reference>
<gene>
    <name evidence="1" type="ORF">CJD35_13655</name>
</gene>
<proteinExistence type="predicted"/>
<accession>A0A249MVH1</accession>
<dbReference type="Proteomes" id="UP000217141">
    <property type="component" value="Chromosome I"/>
</dbReference>
<evidence type="ECO:0008006" key="3">
    <source>
        <dbReference type="Google" id="ProtNLM"/>
    </source>
</evidence>